<sequence length="344" mass="38261">MFAHQLQPENKSQDSSRFGTNFMHTLLNKSKQTVLGNVPNPQEYNSNIVTDASGTQNIEVKINPNKADEGVDKNSRVSELEVSSEDIATVSVKDPDQVIDNEYRHKVTAESFQLSERTKIGSEHSIAQEKVMGEIEPLVHPVSSDQKGRENTNLQEKVITKTTGKEVIKNSVTSGLLFNEPETGINLPMINLDEVWKRKSSVSNLSSQIKETNILVSNTEHTSNISTFKNSEISLPNKQFLPETIAHTPLVLSSSGKKCSDQNEVLSNSSSIQTSVISASDKNENSDFSISVNKENDILGQKNIIREPGNEMVEHQEKDIKQNDSSELKNNDMIRSLQSENIIR</sequence>
<organism evidence="2 3">
    <name type="scientific">Stegodyphus mimosarum</name>
    <name type="common">African social velvet spider</name>
    <dbReference type="NCBI Taxonomy" id="407821"/>
    <lineage>
        <taxon>Eukaryota</taxon>
        <taxon>Metazoa</taxon>
        <taxon>Ecdysozoa</taxon>
        <taxon>Arthropoda</taxon>
        <taxon>Chelicerata</taxon>
        <taxon>Arachnida</taxon>
        <taxon>Araneae</taxon>
        <taxon>Araneomorphae</taxon>
        <taxon>Entelegynae</taxon>
        <taxon>Eresoidea</taxon>
        <taxon>Eresidae</taxon>
        <taxon>Stegodyphus</taxon>
    </lineage>
</organism>
<proteinExistence type="predicted"/>
<reference evidence="2 3" key="1">
    <citation type="submission" date="2013-11" db="EMBL/GenBank/DDBJ databases">
        <title>Genome sequencing of Stegodyphus mimosarum.</title>
        <authorList>
            <person name="Bechsgaard J."/>
        </authorList>
    </citation>
    <scope>NUCLEOTIDE SEQUENCE [LARGE SCALE GENOMIC DNA]</scope>
</reference>
<feature type="region of interest" description="Disordered" evidence="1">
    <location>
        <begin position="316"/>
        <end position="344"/>
    </location>
</feature>
<feature type="non-terminal residue" evidence="2">
    <location>
        <position position="344"/>
    </location>
</feature>
<evidence type="ECO:0000256" key="1">
    <source>
        <dbReference type="SAM" id="MobiDB-lite"/>
    </source>
</evidence>
<name>A0A087UYI1_STEMI</name>
<evidence type="ECO:0000313" key="3">
    <source>
        <dbReference type="Proteomes" id="UP000054359"/>
    </source>
</evidence>
<accession>A0A087UYI1</accession>
<dbReference type="EMBL" id="KK122283">
    <property type="protein sequence ID" value="KFM82420.1"/>
    <property type="molecule type" value="Genomic_DNA"/>
</dbReference>
<gene>
    <name evidence="2" type="ORF">X975_23672</name>
</gene>
<evidence type="ECO:0000313" key="2">
    <source>
        <dbReference type="EMBL" id="KFM82420.1"/>
    </source>
</evidence>
<dbReference type="Proteomes" id="UP000054359">
    <property type="component" value="Unassembled WGS sequence"/>
</dbReference>
<protein>
    <submittedName>
        <fullName evidence="2">Uncharacterized protein</fullName>
    </submittedName>
</protein>
<keyword evidence="3" id="KW-1185">Reference proteome</keyword>
<dbReference type="AlphaFoldDB" id="A0A087UYI1"/>
<feature type="compositionally biased region" description="Basic and acidic residues" evidence="1">
    <location>
        <begin position="316"/>
        <end position="332"/>
    </location>
</feature>